<proteinExistence type="predicted"/>
<organism evidence="1 2">
    <name type="scientific">Favolaschia claudopus</name>
    <dbReference type="NCBI Taxonomy" id="2862362"/>
    <lineage>
        <taxon>Eukaryota</taxon>
        <taxon>Fungi</taxon>
        <taxon>Dikarya</taxon>
        <taxon>Basidiomycota</taxon>
        <taxon>Agaricomycotina</taxon>
        <taxon>Agaricomycetes</taxon>
        <taxon>Agaricomycetidae</taxon>
        <taxon>Agaricales</taxon>
        <taxon>Marasmiineae</taxon>
        <taxon>Mycenaceae</taxon>
        <taxon>Favolaschia</taxon>
    </lineage>
</organism>
<name>A0AAW0AR91_9AGAR</name>
<dbReference type="Proteomes" id="UP001362999">
    <property type="component" value="Unassembled WGS sequence"/>
</dbReference>
<reference evidence="1 2" key="1">
    <citation type="journal article" date="2024" name="J Genomics">
        <title>Draft genome sequencing and assembly of Favolaschia claudopus CIRM-BRFM 2984 isolated from oak limbs.</title>
        <authorList>
            <person name="Navarro D."/>
            <person name="Drula E."/>
            <person name="Chaduli D."/>
            <person name="Cazenave R."/>
            <person name="Ahrendt S."/>
            <person name="Wang J."/>
            <person name="Lipzen A."/>
            <person name="Daum C."/>
            <person name="Barry K."/>
            <person name="Grigoriev I.V."/>
            <person name="Favel A."/>
            <person name="Rosso M.N."/>
            <person name="Martin F."/>
        </authorList>
    </citation>
    <scope>NUCLEOTIDE SEQUENCE [LARGE SCALE GENOMIC DNA]</scope>
    <source>
        <strain evidence="1 2">CIRM-BRFM 2984</strain>
    </source>
</reference>
<sequence length="158" mass="17483">MEPTTLIAATYVWKDHEWVRHAKREAFILRIGQDATYRLHAHPKLADPVSELQHVWPSSTSSRTLAIETKSNGIIGFRFKTESGMAGGISFPPPILSPDHADRALFIAALAIEFEEDVWKDVIYKEGWVGKPTSSSCGENCSPDLGVAEKKTGSIKFS</sequence>
<dbReference type="EMBL" id="JAWWNJ010000054">
    <property type="protein sequence ID" value="KAK7015335.1"/>
    <property type="molecule type" value="Genomic_DNA"/>
</dbReference>
<gene>
    <name evidence="1" type="ORF">R3P38DRAFT_3361910</name>
</gene>
<evidence type="ECO:0000313" key="1">
    <source>
        <dbReference type="EMBL" id="KAK7015335.1"/>
    </source>
</evidence>
<keyword evidence="2" id="KW-1185">Reference proteome</keyword>
<dbReference type="AlphaFoldDB" id="A0AAW0AR91"/>
<comment type="caution">
    <text evidence="1">The sequence shown here is derived from an EMBL/GenBank/DDBJ whole genome shotgun (WGS) entry which is preliminary data.</text>
</comment>
<accession>A0AAW0AR91</accession>
<protein>
    <submittedName>
        <fullName evidence="1">Uncharacterized protein</fullName>
    </submittedName>
</protein>
<evidence type="ECO:0000313" key="2">
    <source>
        <dbReference type="Proteomes" id="UP001362999"/>
    </source>
</evidence>